<accession>A0A9P7RHK4</accession>
<sequence length="31" mass="3551">MEEPRTKIRSTKEEAKKKRGTKSGGLSCREE</sequence>
<gene>
    <name evidence="2" type="ORF">JMJ77_004717</name>
</gene>
<protein>
    <submittedName>
        <fullName evidence="2">Uncharacterized protein</fullName>
    </submittedName>
</protein>
<keyword evidence="3" id="KW-1185">Reference proteome</keyword>
<reference evidence="2" key="1">
    <citation type="submission" date="2021-05" db="EMBL/GenBank/DDBJ databases">
        <title>Comparative genomics of three Colletotrichum scovillei strains and genetic complementation revealed genes involved fungal growth and virulence on chili pepper.</title>
        <authorList>
            <person name="Hsieh D.-K."/>
            <person name="Chuang S.-C."/>
            <person name="Chen C.-Y."/>
            <person name="Chao Y.-T."/>
            <person name="Lu M.-Y.J."/>
            <person name="Lee M.-H."/>
            <person name="Shih M.-C."/>
        </authorList>
    </citation>
    <scope>NUCLEOTIDE SEQUENCE</scope>
    <source>
        <strain evidence="2">Coll-153</strain>
    </source>
</reference>
<feature type="compositionally biased region" description="Basic and acidic residues" evidence="1">
    <location>
        <begin position="1"/>
        <end position="16"/>
    </location>
</feature>
<feature type="non-terminal residue" evidence="2">
    <location>
        <position position="31"/>
    </location>
</feature>
<comment type="caution">
    <text evidence="2">The sequence shown here is derived from an EMBL/GenBank/DDBJ whole genome shotgun (WGS) entry which is preliminary data.</text>
</comment>
<name>A0A9P7RHK4_9PEZI</name>
<dbReference type="AlphaFoldDB" id="A0A9P7RHK4"/>
<organism evidence="2 3">
    <name type="scientific">Colletotrichum scovillei</name>
    <dbReference type="NCBI Taxonomy" id="1209932"/>
    <lineage>
        <taxon>Eukaryota</taxon>
        <taxon>Fungi</taxon>
        <taxon>Dikarya</taxon>
        <taxon>Ascomycota</taxon>
        <taxon>Pezizomycotina</taxon>
        <taxon>Sordariomycetes</taxon>
        <taxon>Hypocreomycetidae</taxon>
        <taxon>Glomerellales</taxon>
        <taxon>Glomerellaceae</taxon>
        <taxon>Colletotrichum</taxon>
        <taxon>Colletotrichum acutatum species complex</taxon>
    </lineage>
</organism>
<feature type="region of interest" description="Disordered" evidence="1">
    <location>
        <begin position="1"/>
        <end position="31"/>
    </location>
</feature>
<evidence type="ECO:0000313" key="2">
    <source>
        <dbReference type="EMBL" id="KAG7057328.1"/>
    </source>
</evidence>
<dbReference type="EMBL" id="JAESDN010000001">
    <property type="protein sequence ID" value="KAG7057328.1"/>
    <property type="molecule type" value="Genomic_DNA"/>
</dbReference>
<evidence type="ECO:0000313" key="3">
    <source>
        <dbReference type="Proteomes" id="UP000699042"/>
    </source>
</evidence>
<dbReference type="Proteomes" id="UP000699042">
    <property type="component" value="Unassembled WGS sequence"/>
</dbReference>
<proteinExistence type="predicted"/>
<evidence type="ECO:0000256" key="1">
    <source>
        <dbReference type="SAM" id="MobiDB-lite"/>
    </source>
</evidence>